<evidence type="ECO:0000313" key="1">
    <source>
        <dbReference type="EMBL" id="QJA62961.1"/>
    </source>
</evidence>
<protein>
    <submittedName>
        <fullName evidence="1">Uncharacterized protein</fullName>
    </submittedName>
</protein>
<name>A0A6M3J1A7_9ZZZZ</name>
<gene>
    <name evidence="1" type="ORF">MM415B00683_0031</name>
</gene>
<proteinExistence type="predicted"/>
<organism evidence="1">
    <name type="scientific">viral metagenome</name>
    <dbReference type="NCBI Taxonomy" id="1070528"/>
    <lineage>
        <taxon>unclassified sequences</taxon>
        <taxon>metagenomes</taxon>
        <taxon>organismal metagenomes</taxon>
    </lineage>
</organism>
<accession>A0A6M3J1A7</accession>
<dbReference type="AlphaFoldDB" id="A0A6M3J1A7"/>
<sequence length="70" mass="8052">MDALKCSIQVVAGIIPGSPIDQLTRVWHFTNRNLDNPPDYIDRSGAAMNYAMSLMNPAQNNWVKLEWLWY</sequence>
<reference evidence="1" key="1">
    <citation type="submission" date="2020-03" db="EMBL/GenBank/DDBJ databases">
        <title>The deep terrestrial virosphere.</title>
        <authorList>
            <person name="Holmfeldt K."/>
            <person name="Nilsson E."/>
            <person name="Simone D."/>
            <person name="Lopez-Fernandez M."/>
            <person name="Wu X."/>
            <person name="de Brujin I."/>
            <person name="Lundin D."/>
            <person name="Andersson A."/>
            <person name="Bertilsson S."/>
            <person name="Dopson M."/>
        </authorList>
    </citation>
    <scope>NUCLEOTIDE SEQUENCE</scope>
    <source>
        <strain evidence="1">MM415B00683</strain>
    </source>
</reference>
<dbReference type="EMBL" id="MT141486">
    <property type="protein sequence ID" value="QJA62961.1"/>
    <property type="molecule type" value="Genomic_DNA"/>
</dbReference>